<dbReference type="InterPro" id="IPR000092">
    <property type="entry name" value="Polyprenyl_synt"/>
</dbReference>
<dbReference type="GO" id="GO:0046872">
    <property type="term" value="F:metal ion binding"/>
    <property type="evidence" value="ECO:0007669"/>
    <property type="project" value="UniProtKB-KW"/>
</dbReference>
<dbReference type="Proteomes" id="UP000178606">
    <property type="component" value="Unassembled WGS sequence"/>
</dbReference>
<dbReference type="AlphaFoldDB" id="A0A1F6CBM8"/>
<evidence type="ECO:0000256" key="6">
    <source>
        <dbReference type="RuleBase" id="RU004466"/>
    </source>
</evidence>
<evidence type="ECO:0000256" key="2">
    <source>
        <dbReference type="ARBA" id="ARBA00006706"/>
    </source>
</evidence>
<evidence type="ECO:0000313" key="7">
    <source>
        <dbReference type="EMBL" id="OGG46559.1"/>
    </source>
</evidence>
<dbReference type="EMBL" id="MFKF01000303">
    <property type="protein sequence ID" value="OGG46559.1"/>
    <property type="molecule type" value="Genomic_DNA"/>
</dbReference>
<dbReference type="SUPFAM" id="SSF48576">
    <property type="entry name" value="Terpenoid synthases"/>
    <property type="match status" value="1"/>
</dbReference>
<name>A0A1F6CBM8_HANXR</name>
<organism evidence="7 8">
    <name type="scientific">Handelsmanbacteria sp. (strain RIFCSPLOWO2_12_FULL_64_10)</name>
    <dbReference type="NCBI Taxonomy" id="1817868"/>
    <lineage>
        <taxon>Bacteria</taxon>
        <taxon>Candidatus Handelsmaniibacteriota</taxon>
    </lineage>
</organism>
<dbReference type="PANTHER" id="PTHR12001:SF69">
    <property type="entry name" value="ALL TRANS-POLYPRENYL-DIPHOSPHATE SYNTHASE PDSS1"/>
    <property type="match status" value="1"/>
</dbReference>
<sequence>MFTPIAPDLALVEDRLRLMAQVECRPLEALLSRALGNPGKLVRPALTIACGRLFREPNASLLSMAAAVECLHTATLIHDDIVDETRERRGAPALHSSSGKGAALLAGDYLFAQAAAVASETNNLRIMRLFADCVMKVCTGQIEENAQSRDVRPFLSREGYYRTIDAKTAALFTLACESGAVLGEASMGQIDALRTYGSTLGLAFQIIDDILDLIGDEELMGKPAGSDLRQGVMTLPMIYLRDEISQNTLLAAFSDDGARDRAIAEITGRASGSRAIERAHEEARDLAVGAAGLLAVLPAGDCRDLLEALATLVVERDL</sequence>
<keyword evidence="3 6" id="KW-0808">Transferase</keyword>
<evidence type="ECO:0000256" key="5">
    <source>
        <dbReference type="ARBA" id="ARBA00022842"/>
    </source>
</evidence>
<dbReference type="PROSITE" id="PS00723">
    <property type="entry name" value="POLYPRENYL_SYNTHASE_1"/>
    <property type="match status" value="1"/>
</dbReference>
<dbReference type="InterPro" id="IPR033749">
    <property type="entry name" value="Polyprenyl_synt_CS"/>
</dbReference>
<comment type="cofactor">
    <cofactor evidence="1">
        <name>Mg(2+)</name>
        <dbReference type="ChEBI" id="CHEBI:18420"/>
    </cofactor>
</comment>
<keyword evidence="5" id="KW-0460">Magnesium</keyword>
<protein>
    <recommendedName>
        <fullName evidence="9">Polyprenyl synthetase family protein</fullName>
    </recommendedName>
</protein>
<evidence type="ECO:0008006" key="9">
    <source>
        <dbReference type="Google" id="ProtNLM"/>
    </source>
</evidence>
<dbReference type="Gene3D" id="1.10.600.10">
    <property type="entry name" value="Farnesyl Diphosphate Synthase"/>
    <property type="match status" value="1"/>
</dbReference>
<evidence type="ECO:0000256" key="1">
    <source>
        <dbReference type="ARBA" id="ARBA00001946"/>
    </source>
</evidence>
<reference evidence="7 8" key="1">
    <citation type="journal article" date="2016" name="Nat. Commun.">
        <title>Thousands of microbial genomes shed light on interconnected biogeochemical processes in an aquifer system.</title>
        <authorList>
            <person name="Anantharaman K."/>
            <person name="Brown C.T."/>
            <person name="Hug L.A."/>
            <person name="Sharon I."/>
            <person name="Castelle C.J."/>
            <person name="Probst A.J."/>
            <person name="Thomas B.C."/>
            <person name="Singh A."/>
            <person name="Wilkins M.J."/>
            <person name="Karaoz U."/>
            <person name="Brodie E.L."/>
            <person name="Williams K.H."/>
            <person name="Hubbard S.S."/>
            <person name="Banfield J.F."/>
        </authorList>
    </citation>
    <scope>NUCLEOTIDE SEQUENCE [LARGE SCALE GENOMIC DNA]</scope>
    <source>
        <strain evidence="8">RIFCSPLOWO2_12_FULL_64_10</strain>
    </source>
</reference>
<dbReference type="CDD" id="cd00685">
    <property type="entry name" value="Trans_IPPS_HT"/>
    <property type="match status" value="1"/>
</dbReference>
<dbReference type="InterPro" id="IPR008949">
    <property type="entry name" value="Isoprenoid_synthase_dom_sf"/>
</dbReference>
<evidence type="ECO:0000313" key="8">
    <source>
        <dbReference type="Proteomes" id="UP000178606"/>
    </source>
</evidence>
<keyword evidence="4" id="KW-0479">Metal-binding</keyword>
<dbReference type="SFLD" id="SFLDG01017">
    <property type="entry name" value="Polyprenyl_Transferase_Like"/>
    <property type="match status" value="1"/>
</dbReference>
<dbReference type="Pfam" id="PF00348">
    <property type="entry name" value="polyprenyl_synt"/>
    <property type="match status" value="1"/>
</dbReference>
<comment type="caution">
    <text evidence="7">The sequence shown here is derived from an EMBL/GenBank/DDBJ whole genome shotgun (WGS) entry which is preliminary data.</text>
</comment>
<gene>
    <name evidence="7" type="ORF">A3F84_18640</name>
</gene>
<dbReference type="GO" id="GO:0008299">
    <property type="term" value="P:isoprenoid biosynthetic process"/>
    <property type="evidence" value="ECO:0007669"/>
    <property type="project" value="InterPro"/>
</dbReference>
<dbReference type="SFLD" id="SFLDS00005">
    <property type="entry name" value="Isoprenoid_Synthase_Type_I"/>
    <property type="match status" value="1"/>
</dbReference>
<accession>A0A1F6CBM8</accession>
<evidence type="ECO:0000256" key="3">
    <source>
        <dbReference type="ARBA" id="ARBA00022679"/>
    </source>
</evidence>
<dbReference type="PROSITE" id="PS00444">
    <property type="entry name" value="POLYPRENYL_SYNTHASE_2"/>
    <property type="match status" value="1"/>
</dbReference>
<proteinExistence type="inferred from homology"/>
<dbReference type="PANTHER" id="PTHR12001">
    <property type="entry name" value="GERANYLGERANYL PYROPHOSPHATE SYNTHASE"/>
    <property type="match status" value="1"/>
</dbReference>
<dbReference type="GO" id="GO:0004659">
    <property type="term" value="F:prenyltransferase activity"/>
    <property type="evidence" value="ECO:0007669"/>
    <property type="project" value="InterPro"/>
</dbReference>
<comment type="similarity">
    <text evidence="2 6">Belongs to the FPP/GGPP synthase family.</text>
</comment>
<evidence type="ECO:0000256" key="4">
    <source>
        <dbReference type="ARBA" id="ARBA00022723"/>
    </source>
</evidence>